<dbReference type="Pfam" id="PF08676">
    <property type="entry name" value="MutL_C"/>
    <property type="match status" value="1"/>
</dbReference>
<evidence type="ECO:0000313" key="7">
    <source>
        <dbReference type="EMBL" id="QIX00797.1"/>
    </source>
</evidence>
<dbReference type="GO" id="GO:0032389">
    <property type="term" value="C:MutLalpha complex"/>
    <property type="evidence" value="ECO:0007669"/>
    <property type="project" value="TreeGrafter"/>
</dbReference>
<evidence type="ECO:0000256" key="3">
    <source>
        <dbReference type="ARBA" id="ARBA00070941"/>
    </source>
</evidence>
<dbReference type="InterPro" id="IPR014790">
    <property type="entry name" value="MutL_C"/>
</dbReference>
<gene>
    <name evidence="7" type="ORF">AMS68_006314</name>
</gene>
<dbReference type="FunFam" id="3.30.1370.100:FF:000001">
    <property type="entry name" value="Mismatch repair endonuclease pms1, putative"/>
    <property type="match status" value="1"/>
</dbReference>
<dbReference type="Gene3D" id="3.30.1540.20">
    <property type="entry name" value="MutL, C-terminal domain, dimerisation subdomain"/>
    <property type="match status" value="1"/>
</dbReference>
<dbReference type="InterPro" id="IPR014721">
    <property type="entry name" value="Ribsml_uS5_D2-typ_fold_subgr"/>
</dbReference>
<protein>
    <recommendedName>
        <fullName evidence="3">DNA mismatch repair protein PMS1</fullName>
    </recommendedName>
</protein>
<evidence type="ECO:0000256" key="1">
    <source>
        <dbReference type="ARBA" id="ARBA00006082"/>
    </source>
</evidence>
<dbReference type="GO" id="GO:0000710">
    <property type="term" value="P:meiotic mismatch repair"/>
    <property type="evidence" value="ECO:0007669"/>
    <property type="project" value="UniProtKB-ARBA"/>
</dbReference>
<dbReference type="InterPro" id="IPR014762">
    <property type="entry name" value="DNA_mismatch_repair_CS"/>
</dbReference>
<evidence type="ECO:0000256" key="4">
    <source>
        <dbReference type="SAM" id="MobiDB-lite"/>
    </source>
</evidence>
<feature type="region of interest" description="Disordered" evidence="4">
    <location>
        <begin position="470"/>
        <end position="576"/>
    </location>
</feature>
<reference evidence="7 8" key="1">
    <citation type="journal article" date="2016" name="Sci. Rep.">
        <title>Peltaster fructicola genome reveals evolution from an invasive phytopathogen to an ectophytic parasite.</title>
        <authorList>
            <person name="Xu C."/>
            <person name="Chen H."/>
            <person name="Gleason M.L."/>
            <person name="Xu J.R."/>
            <person name="Liu H."/>
            <person name="Zhang R."/>
            <person name="Sun G."/>
        </authorList>
    </citation>
    <scope>NUCLEOTIDE SEQUENCE [LARGE SCALE GENOMIC DNA]</scope>
    <source>
        <strain evidence="7 8">LNHT1506</strain>
    </source>
</reference>
<dbReference type="CDD" id="cd03484">
    <property type="entry name" value="MutL_Trans_hPMS_2_like"/>
    <property type="match status" value="1"/>
</dbReference>
<dbReference type="PROSITE" id="PS00058">
    <property type="entry name" value="DNA_MISMATCH_REPAIR_1"/>
    <property type="match status" value="1"/>
</dbReference>
<dbReference type="Gene3D" id="3.30.565.10">
    <property type="entry name" value="Histidine kinase-like ATPase, C-terminal domain"/>
    <property type="match status" value="1"/>
</dbReference>
<dbReference type="InterPro" id="IPR036890">
    <property type="entry name" value="HATPase_C_sf"/>
</dbReference>
<proteinExistence type="inferred from homology"/>
<organism evidence="7 8">
    <name type="scientific">Peltaster fructicola</name>
    <dbReference type="NCBI Taxonomy" id="286661"/>
    <lineage>
        <taxon>Eukaryota</taxon>
        <taxon>Fungi</taxon>
        <taxon>Dikarya</taxon>
        <taxon>Ascomycota</taxon>
        <taxon>Pezizomycotina</taxon>
        <taxon>Dothideomycetes</taxon>
        <taxon>Dothideomycetes incertae sedis</taxon>
        <taxon>Peltaster</taxon>
    </lineage>
</organism>
<dbReference type="Gene3D" id="3.30.1370.100">
    <property type="entry name" value="MutL, C-terminal domain, regulatory subdomain"/>
    <property type="match status" value="1"/>
</dbReference>
<dbReference type="GO" id="GO:0140664">
    <property type="term" value="F:ATP-dependent DNA damage sensor activity"/>
    <property type="evidence" value="ECO:0007669"/>
    <property type="project" value="InterPro"/>
</dbReference>
<dbReference type="SMART" id="SM01340">
    <property type="entry name" value="DNA_mis_repair"/>
    <property type="match status" value="1"/>
</dbReference>
<keyword evidence="2" id="KW-0227">DNA damage</keyword>
<dbReference type="SMART" id="SM00853">
    <property type="entry name" value="MutL_C"/>
    <property type="match status" value="1"/>
</dbReference>
<dbReference type="AlphaFoldDB" id="A0A6H0Y1D8"/>
<feature type="region of interest" description="Disordered" evidence="4">
    <location>
        <begin position="362"/>
        <end position="411"/>
    </location>
</feature>
<dbReference type="NCBIfam" id="TIGR00585">
    <property type="entry name" value="mutl"/>
    <property type="match status" value="1"/>
</dbReference>
<feature type="compositionally biased region" description="Basic and acidic residues" evidence="4">
    <location>
        <begin position="473"/>
        <end position="496"/>
    </location>
</feature>
<evidence type="ECO:0000313" key="8">
    <source>
        <dbReference type="Proteomes" id="UP000503462"/>
    </source>
</evidence>
<dbReference type="InterPro" id="IPR042121">
    <property type="entry name" value="MutL_C_regsub"/>
</dbReference>
<dbReference type="SUPFAM" id="SSF54211">
    <property type="entry name" value="Ribosomal protein S5 domain 2-like"/>
    <property type="match status" value="1"/>
</dbReference>
<feature type="domain" description="MutL C-terminal dimerisation" evidence="5">
    <location>
        <begin position="835"/>
        <end position="991"/>
    </location>
</feature>
<dbReference type="GO" id="GO:0005524">
    <property type="term" value="F:ATP binding"/>
    <property type="evidence" value="ECO:0007669"/>
    <property type="project" value="InterPro"/>
</dbReference>
<dbReference type="InterPro" id="IPR020568">
    <property type="entry name" value="Ribosomal_Su5_D2-typ_SF"/>
</dbReference>
<feature type="region of interest" description="Disordered" evidence="4">
    <location>
        <begin position="423"/>
        <end position="442"/>
    </location>
</feature>
<dbReference type="SUPFAM" id="SSF118116">
    <property type="entry name" value="DNA mismatch repair protein MutL"/>
    <property type="match status" value="1"/>
</dbReference>
<feature type="domain" description="DNA mismatch repair protein S5" evidence="6">
    <location>
        <begin position="217"/>
        <end position="353"/>
    </location>
</feature>
<dbReference type="InterPro" id="IPR013507">
    <property type="entry name" value="DNA_mismatch_S5_2-like"/>
</dbReference>
<dbReference type="Proteomes" id="UP000503462">
    <property type="component" value="Chromosome 4"/>
</dbReference>
<dbReference type="OrthoDB" id="10263226at2759"/>
<sequence length="1056" mass="117735">MATIKAIEGQSVHQIQSGQVIVDIVSVIKELVENSLDGRASKITVNLKNYGLDSIEVQDDGNGIALEDFPTVALKHYTSKLANFEELDTLQTFGFRGEALSSLCALANVHIVTARAQDGAIGHRLDFEKSGKLRGRTVTAAQKGTIVSVENIFHSLPVRRKDLEKNCKREWSKVLSFMYSYACIGIGVRFSISNQPAKGKKNTAFSTQGNATTRENIANVFGAKTLAFLIELDLKLELQPTNSRLLAESPDGSRHVRVQGHISRPAFGEGRQTPDRQMYFVNSRPCLLPQISKVFNEVYKSFNHHQSPFVLANFIMDTNAYDVNVSPDKRTIMLHDQTMLLETLKMSLMDLFQNADHTMPQSQLPAQRLPPFKPPSLSRTATMNTTLSREDNNMEDESPRSRVCSRASSTASVSGDLIESWAGRDSTMRPQKRGSKKTKETVLGERRIFEGPQFTKTARQDQEDDEILLEDEPVQHAEHTTETADSIKEPTHHPEQDPESMAYDEVFLRTPPRPPGTQKTAANPLAPTSGKHDTALLSSRIRRNSMSSTQSRSQRSSQREPDAQEGIPSSFNILPKVSAGPINDAFARMRARRPSDESTEITIGGTTRTTVSNDWSNKRRRIHTPKGQLAPPGPGNSAMLSQNLLNFAAPGSQLALSTHSMRTGIYSEHSNSEAELIDEDESSMQSDQESVTASVNRTAYDLGLMESNTAARGPSDADDVAMDAVETDEEEKLREDEVVARLIQNAERPMLQRKSGTTQRSVMANGYGGKRKELTYDLRCTLHLTIDEIRRKASLINKTYGEEEQDVSLHDDDDGDAEAKLSLTINKADFQRMTIVGQFNLGFILAVRPASTEGNHDELFIIDQHAADEKSNYERLQKTVKLQSQPLVQPKVLQLTAIEEEVVSNHSDALKANGFEIDICEGDDNPGDRAYHLLTLPTSQQTTFKLADLEELMHLLSEISIDSSEIPRPRKVQKMLAMRACRSSIMVGKTLTMKQMTKVVQHMGEMEKPWNCPHGRPTMRHLTSLGSWQSYHEAQHLTGEAVSNEDGRSIWERWMQ</sequence>
<keyword evidence="8" id="KW-1185">Reference proteome</keyword>
<dbReference type="FunFam" id="3.30.565.10:FF:000014">
    <property type="entry name" value="Mismatch repair endonuclease pms1, putative"/>
    <property type="match status" value="1"/>
</dbReference>
<dbReference type="SUPFAM" id="SSF55874">
    <property type="entry name" value="ATPase domain of HSP90 chaperone/DNA topoisomerase II/histidine kinase"/>
    <property type="match status" value="1"/>
</dbReference>
<dbReference type="GO" id="GO:0030983">
    <property type="term" value="F:mismatched DNA binding"/>
    <property type="evidence" value="ECO:0007669"/>
    <property type="project" value="InterPro"/>
</dbReference>
<evidence type="ECO:0000256" key="2">
    <source>
        <dbReference type="ARBA" id="ARBA00022763"/>
    </source>
</evidence>
<dbReference type="InterPro" id="IPR037198">
    <property type="entry name" value="MutL_C_sf"/>
</dbReference>
<evidence type="ECO:0000259" key="6">
    <source>
        <dbReference type="SMART" id="SM01340"/>
    </source>
</evidence>
<feature type="compositionally biased region" description="Low complexity" evidence="4">
    <location>
        <begin position="544"/>
        <end position="556"/>
    </location>
</feature>
<dbReference type="PANTHER" id="PTHR10073:SF52">
    <property type="entry name" value="MISMATCH REPAIR ENDONUCLEASE PMS2"/>
    <property type="match status" value="1"/>
</dbReference>
<dbReference type="InterPro" id="IPR038973">
    <property type="entry name" value="MutL/Mlh/Pms-like"/>
</dbReference>
<dbReference type="PANTHER" id="PTHR10073">
    <property type="entry name" value="DNA MISMATCH REPAIR PROTEIN MLH, PMS, MUTL"/>
    <property type="match status" value="1"/>
</dbReference>
<dbReference type="FunFam" id="3.30.230.10:FF:000120">
    <property type="entry name" value="Mismatch repair endonuclease PMS2"/>
    <property type="match status" value="1"/>
</dbReference>
<feature type="compositionally biased region" description="Basic and acidic residues" evidence="4">
    <location>
        <begin position="388"/>
        <end position="400"/>
    </location>
</feature>
<feature type="compositionally biased region" description="Polar residues" evidence="4">
    <location>
        <begin position="377"/>
        <end position="387"/>
    </location>
</feature>
<name>A0A6H0Y1D8_9PEZI</name>
<dbReference type="Pfam" id="PF13589">
    <property type="entry name" value="HATPase_c_3"/>
    <property type="match status" value="1"/>
</dbReference>
<dbReference type="InterPro" id="IPR042120">
    <property type="entry name" value="MutL_C_dimsub"/>
</dbReference>
<comment type="similarity">
    <text evidence="1">Belongs to the DNA mismatch repair MutL/HexB family.</text>
</comment>
<evidence type="ECO:0000259" key="5">
    <source>
        <dbReference type="SMART" id="SM00853"/>
    </source>
</evidence>
<dbReference type="Gene3D" id="3.30.230.10">
    <property type="match status" value="1"/>
</dbReference>
<dbReference type="Pfam" id="PF01119">
    <property type="entry name" value="DNA_mis_repair"/>
    <property type="match status" value="1"/>
</dbReference>
<dbReference type="EMBL" id="CP051142">
    <property type="protein sequence ID" value="QIX00797.1"/>
    <property type="molecule type" value="Genomic_DNA"/>
</dbReference>
<accession>A0A6H0Y1D8</accession>
<dbReference type="GO" id="GO:0016887">
    <property type="term" value="F:ATP hydrolysis activity"/>
    <property type="evidence" value="ECO:0007669"/>
    <property type="project" value="InterPro"/>
</dbReference>
<dbReference type="InterPro" id="IPR002099">
    <property type="entry name" value="MutL/Mlh/PMS"/>
</dbReference>
<dbReference type="CDD" id="cd16926">
    <property type="entry name" value="HATPase_MutL-MLH-PMS-like"/>
    <property type="match status" value="1"/>
</dbReference>